<protein>
    <submittedName>
        <fullName evidence="1 2">Uncharacterized protein</fullName>
    </submittedName>
</protein>
<dbReference type="PaxDb" id="3218-PP1S28_297V6.2"/>
<reference evidence="2" key="3">
    <citation type="submission" date="2020-12" db="UniProtKB">
        <authorList>
            <consortium name="EnsemblPlants"/>
        </authorList>
    </citation>
    <scope>IDENTIFICATION</scope>
</reference>
<dbReference type="EMBL" id="ABEU02000001">
    <property type="protein sequence ID" value="PNR63173.1"/>
    <property type="molecule type" value="Genomic_DNA"/>
</dbReference>
<dbReference type="EnsemblPlants" id="Pp3c1_34520V3.1">
    <property type="protein sequence ID" value="PAC:32966965.CDS.1"/>
    <property type="gene ID" value="Pp3c1_34520"/>
</dbReference>
<sequence>MKWRVREFPFSVLATVCVLSVSSFVPAKVQTRFLGAQTTQYQASKAFFGEFV</sequence>
<evidence type="ECO:0000313" key="1">
    <source>
        <dbReference type="EMBL" id="PNR63173.1"/>
    </source>
</evidence>
<evidence type="ECO:0000313" key="3">
    <source>
        <dbReference type="Proteomes" id="UP000006727"/>
    </source>
</evidence>
<dbReference type="Gramene" id="Pp3c1_34520V3.1">
    <property type="protein sequence ID" value="PAC:32966965.CDS.1"/>
    <property type="gene ID" value="Pp3c1_34520"/>
</dbReference>
<organism evidence="1">
    <name type="scientific">Physcomitrium patens</name>
    <name type="common">Spreading-leaved earth moss</name>
    <name type="synonym">Physcomitrella patens</name>
    <dbReference type="NCBI Taxonomy" id="3218"/>
    <lineage>
        <taxon>Eukaryota</taxon>
        <taxon>Viridiplantae</taxon>
        <taxon>Streptophyta</taxon>
        <taxon>Embryophyta</taxon>
        <taxon>Bryophyta</taxon>
        <taxon>Bryophytina</taxon>
        <taxon>Bryopsida</taxon>
        <taxon>Funariidae</taxon>
        <taxon>Funariales</taxon>
        <taxon>Funariaceae</taxon>
        <taxon>Physcomitrium</taxon>
    </lineage>
</organism>
<dbReference type="Proteomes" id="UP000006727">
    <property type="component" value="Chromosome 1"/>
</dbReference>
<evidence type="ECO:0000313" key="2">
    <source>
        <dbReference type="EnsemblPlants" id="PAC:32966965.CDS.1"/>
    </source>
</evidence>
<dbReference type="EnsemblPlants" id="Pp3c1_34520V3.3">
    <property type="protein sequence ID" value="PAC:32966966.CDS.1"/>
    <property type="gene ID" value="Pp3c1_34520"/>
</dbReference>
<proteinExistence type="predicted"/>
<dbReference type="AlphaFoldDB" id="A0A2K1LAY4"/>
<gene>
    <name evidence="1" type="ORF">PHYPA_001598</name>
</gene>
<accession>A0A2K1LAY4</accession>
<name>A0A2K1LAY4_PHYPA</name>
<reference evidence="1 3" key="2">
    <citation type="journal article" date="2018" name="Plant J.">
        <title>The Physcomitrella patens chromosome-scale assembly reveals moss genome structure and evolution.</title>
        <authorList>
            <person name="Lang D."/>
            <person name="Ullrich K.K."/>
            <person name="Murat F."/>
            <person name="Fuchs J."/>
            <person name="Jenkins J."/>
            <person name="Haas F.B."/>
            <person name="Piednoel M."/>
            <person name="Gundlach H."/>
            <person name="Van Bel M."/>
            <person name="Meyberg R."/>
            <person name="Vives C."/>
            <person name="Morata J."/>
            <person name="Symeonidi A."/>
            <person name="Hiss M."/>
            <person name="Muchero W."/>
            <person name="Kamisugi Y."/>
            <person name="Saleh O."/>
            <person name="Blanc G."/>
            <person name="Decker E.L."/>
            <person name="van Gessel N."/>
            <person name="Grimwood J."/>
            <person name="Hayes R.D."/>
            <person name="Graham S.W."/>
            <person name="Gunter L.E."/>
            <person name="McDaniel S.F."/>
            <person name="Hoernstein S.N.W."/>
            <person name="Larsson A."/>
            <person name="Li F.W."/>
            <person name="Perroud P.F."/>
            <person name="Phillips J."/>
            <person name="Ranjan P."/>
            <person name="Rokshar D.S."/>
            <person name="Rothfels C.J."/>
            <person name="Schneider L."/>
            <person name="Shu S."/>
            <person name="Stevenson D.W."/>
            <person name="Thummler F."/>
            <person name="Tillich M."/>
            <person name="Villarreal Aguilar J.C."/>
            <person name="Widiez T."/>
            <person name="Wong G.K."/>
            <person name="Wymore A."/>
            <person name="Zhang Y."/>
            <person name="Zimmer A.D."/>
            <person name="Quatrano R.S."/>
            <person name="Mayer K.F.X."/>
            <person name="Goodstein D."/>
            <person name="Casacuberta J.M."/>
            <person name="Vandepoele K."/>
            <person name="Reski R."/>
            <person name="Cuming A.C."/>
            <person name="Tuskan G.A."/>
            <person name="Maumus F."/>
            <person name="Salse J."/>
            <person name="Schmutz J."/>
            <person name="Rensing S.A."/>
        </authorList>
    </citation>
    <scope>NUCLEOTIDE SEQUENCE [LARGE SCALE GENOMIC DNA]</scope>
    <source>
        <strain evidence="2 3">cv. Gransden 2004</strain>
    </source>
</reference>
<dbReference type="Gramene" id="Pp3c1_34520V3.3">
    <property type="protein sequence ID" value="PAC:32966966.CDS.1"/>
    <property type="gene ID" value="Pp3c1_34520"/>
</dbReference>
<keyword evidence="3" id="KW-1185">Reference proteome</keyword>
<reference evidence="1 3" key="1">
    <citation type="journal article" date="2008" name="Science">
        <title>The Physcomitrella genome reveals evolutionary insights into the conquest of land by plants.</title>
        <authorList>
            <person name="Rensing S."/>
            <person name="Lang D."/>
            <person name="Zimmer A."/>
            <person name="Terry A."/>
            <person name="Salamov A."/>
            <person name="Shapiro H."/>
            <person name="Nishiyama T."/>
            <person name="Perroud P.-F."/>
            <person name="Lindquist E."/>
            <person name="Kamisugi Y."/>
            <person name="Tanahashi T."/>
            <person name="Sakakibara K."/>
            <person name="Fujita T."/>
            <person name="Oishi K."/>
            <person name="Shin-I T."/>
            <person name="Kuroki Y."/>
            <person name="Toyoda A."/>
            <person name="Suzuki Y."/>
            <person name="Hashimoto A."/>
            <person name="Yamaguchi K."/>
            <person name="Sugano A."/>
            <person name="Kohara Y."/>
            <person name="Fujiyama A."/>
            <person name="Anterola A."/>
            <person name="Aoki S."/>
            <person name="Ashton N."/>
            <person name="Barbazuk W.B."/>
            <person name="Barker E."/>
            <person name="Bennetzen J."/>
            <person name="Bezanilla M."/>
            <person name="Blankenship R."/>
            <person name="Cho S.H."/>
            <person name="Dutcher S."/>
            <person name="Estelle M."/>
            <person name="Fawcett J.A."/>
            <person name="Gundlach H."/>
            <person name="Hanada K."/>
            <person name="Heyl A."/>
            <person name="Hicks K.A."/>
            <person name="Hugh J."/>
            <person name="Lohr M."/>
            <person name="Mayer K."/>
            <person name="Melkozernov A."/>
            <person name="Murata T."/>
            <person name="Nelson D."/>
            <person name="Pils B."/>
            <person name="Prigge M."/>
            <person name="Reiss B."/>
            <person name="Renner T."/>
            <person name="Rombauts S."/>
            <person name="Rushton P."/>
            <person name="Sanderfoot A."/>
            <person name="Schween G."/>
            <person name="Shiu S.-H."/>
            <person name="Stueber K."/>
            <person name="Theodoulou F.L."/>
            <person name="Tu H."/>
            <person name="Van de Peer Y."/>
            <person name="Verrier P.J."/>
            <person name="Waters E."/>
            <person name="Wood A."/>
            <person name="Yang L."/>
            <person name="Cove D."/>
            <person name="Cuming A."/>
            <person name="Hasebe M."/>
            <person name="Lucas S."/>
            <person name="Mishler D.B."/>
            <person name="Reski R."/>
            <person name="Grigoriev I."/>
            <person name="Quatrano R.S."/>
            <person name="Boore J.L."/>
        </authorList>
    </citation>
    <scope>NUCLEOTIDE SEQUENCE [LARGE SCALE GENOMIC DNA]</scope>
    <source>
        <strain evidence="2 3">cv. Gransden 2004</strain>
    </source>
</reference>